<dbReference type="GO" id="GO:0006302">
    <property type="term" value="P:double-strand break repair"/>
    <property type="evidence" value="ECO:0007669"/>
    <property type="project" value="TreeGrafter"/>
</dbReference>
<dbReference type="InterPro" id="IPR003717">
    <property type="entry name" value="RecO"/>
</dbReference>
<accession>A0A0P1GAG4</accession>
<keyword evidence="11" id="KW-1185">Reference proteome</keyword>
<dbReference type="Pfam" id="PF02565">
    <property type="entry name" value="RecO_C"/>
    <property type="match status" value="1"/>
</dbReference>
<dbReference type="NCBIfam" id="TIGR00613">
    <property type="entry name" value="reco"/>
    <property type="match status" value="1"/>
</dbReference>
<keyword evidence="5 7" id="KW-0234">DNA repair</keyword>
<feature type="domain" description="DNA replication/recombination mediator RecO N-terminal" evidence="9">
    <location>
        <begin position="1"/>
        <end position="71"/>
    </location>
</feature>
<dbReference type="SUPFAM" id="SSF50249">
    <property type="entry name" value="Nucleic acid-binding proteins"/>
    <property type="match status" value="1"/>
</dbReference>
<proteinExistence type="inferred from homology"/>
<dbReference type="InterPro" id="IPR042242">
    <property type="entry name" value="RecO_C"/>
</dbReference>
<comment type="similarity">
    <text evidence="1 7">Belongs to the RecO family.</text>
</comment>
<dbReference type="HAMAP" id="MF_00201">
    <property type="entry name" value="RecO"/>
    <property type="match status" value="1"/>
</dbReference>
<comment type="function">
    <text evidence="7">Involved in DNA repair and RecF pathway recombination.</text>
</comment>
<dbReference type="Gene3D" id="1.20.1440.120">
    <property type="entry name" value="Recombination protein O, C-terminal domain"/>
    <property type="match status" value="1"/>
</dbReference>
<evidence type="ECO:0000256" key="6">
    <source>
        <dbReference type="ARBA" id="ARBA00033409"/>
    </source>
</evidence>
<evidence type="ECO:0000256" key="8">
    <source>
        <dbReference type="SAM" id="MobiDB-lite"/>
    </source>
</evidence>
<dbReference type="AlphaFoldDB" id="A0A0P1GAG4"/>
<dbReference type="Pfam" id="PF11967">
    <property type="entry name" value="RecO_N"/>
    <property type="match status" value="1"/>
</dbReference>
<evidence type="ECO:0000313" key="11">
    <source>
        <dbReference type="Proteomes" id="UP000054935"/>
    </source>
</evidence>
<dbReference type="EMBL" id="CYSE01000003">
    <property type="protein sequence ID" value="CUH78392.1"/>
    <property type="molecule type" value="Genomic_DNA"/>
</dbReference>
<organism evidence="10 11">
    <name type="scientific">Tropicibacter naphthalenivorans</name>
    <dbReference type="NCBI Taxonomy" id="441103"/>
    <lineage>
        <taxon>Bacteria</taxon>
        <taxon>Pseudomonadati</taxon>
        <taxon>Pseudomonadota</taxon>
        <taxon>Alphaproteobacteria</taxon>
        <taxon>Rhodobacterales</taxon>
        <taxon>Roseobacteraceae</taxon>
        <taxon>Tropicibacter</taxon>
    </lineage>
</organism>
<reference evidence="10 11" key="1">
    <citation type="submission" date="2015-09" db="EMBL/GenBank/DDBJ databases">
        <authorList>
            <consortium name="Swine Surveillance"/>
        </authorList>
    </citation>
    <scope>NUCLEOTIDE SEQUENCE [LARGE SCALE GENOMIC DNA]</scope>
    <source>
        <strain evidence="10 11">CECT 7648</strain>
    </source>
</reference>
<evidence type="ECO:0000256" key="7">
    <source>
        <dbReference type="HAMAP-Rule" id="MF_00201"/>
    </source>
</evidence>
<feature type="region of interest" description="Disordered" evidence="8">
    <location>
        <begin position="240"/>
        <end position="259"/>
    </location>
</feature>
<evidence type="ECO:0000256" key="4">
    <source>
        <dbReference type="ARBA" id="ARBA00023172"/>
    </source>
</evidence>
<dbReference type="STRING" id="441103.TRN7648_01954"/>
<gene>
    <name evidence="7 10" type="primary">recO</name>
    <name evidence="10" type="ORF">TRN7648_01954</name>
</gene>
<dbReference type="InterPro" id="IPR037278">
    <property type="entry name" value="ARFGAP/RecO"/>
</dbReference>
<protein>
    <recommendedName>
        <fullName evidence="2 7">DNA repair protein RecO</fullName>
    </recommendedName>
    <alternativeName>
        <fullName evidence="6 7">Recombination protein O</fullName>
    </alternativeName>
</protein>
<keyword evidence="3 7" id="KW-0227">DNA damage</keyword>
<keyword evidence="4 7" id="KW-0233">DNA recombination</keyword>
<evidence type="ECO:0000256" key="3">
    <source>
        <dbReference type="ARBA" id="ARBA00022763"/>
    </source>
</evidence>
<evidence type="ECO:0000256" key="2">
    <source>
        <dbReference type="ARBA" id="ARBA00021310"/>
    </source>
</evidence>
<dbReference type="PANTHER" id="PTHR33991:SF1">
    <property type="entry name" value="DNA REPAIR PROTEIN RECO"/>
    <property type="match status" value="1"/>
</dbReference>
<dbReference type="GO" id="GO:0006310">
    <property type="term" value="P:DNA recombination"/>
    <property type="evidence" value="ECO:0007669"/>
    <property type="project" value="UniProtKB-UniRule"/>
</dbReference>
<evidence type="ECO:0000313" key="10">
    <source>
        <dbReference type="EMBL" id="CUH78392.1"/>
    </source>
</evidence>
<dbReference type="InterPro" id="IPR012340">
    <property type="entry name" value="NA-bd_OB-fold"/>
</dbReference>
<evidence type="ECO:0000256" key="1">
    <source>
        <dbReference type="ARBA" id="ARBA00007452"/>
    </source>
</evidence>
<dbReference type="PANTHER" id="PTHR33991">
    <property type="entry name" value="DNA REPAIR PROTEIN RECO"/>
    <property type="match status" value="1"/>
</dbReference>
<sequence length="259" mass="27929">MDWRDTGILLSTRKHGETSLILEVFTPEHGRHAGIVRGGTSRKLAPHLQPGAQLDLVWKARLEEHIGAFTAEPQRSRAANAMGDRLSLAGLNAVTALLGFCLPEREPHPALYRRSEALLDLLGQTDIWPLAYLQWEVALLAEMGFALDLTRCAATGTTQDLTYVSPKTGRAVSTHGAGEWRDKLLPLPPVLLGQGDASDGEILIALGTTGHFLDHHLAPSLGHTPIPDARGRLLDRLSQRAAQMHGPSSPSPQSGIGNL</sequence>
<evidence type="ECO:0000259" key="9">
    <source>
        <dbReference type="Pfam" id="PF11967"/>
    </source>
</evidence>
<dbReference type="RefSeq" id="WP_058247463.1">
    <property type="nucleotide sequence ID" value="NZ_CYSE01000003.1"/>
</dbReference>
<dbReference type="GO" id="GO:0043590">
    <property type="term" value="C:bacterial nucleoid"/>
    <property type="evidence" value="ECO:0007669"/>
    <property type="project" value="TreeGrafter"/>
</dbReference>
<dbReference type="OrthoDB" id="9804792at2"/>
<name>A0A0P1GAG4_9RHOB</name>
<dbReference type="Proteomes" id="UP000054935">
    <property type="component" value="Unassembled WGS sequence"/>
</dbReference>
<dbReference type="Gene3D" id="2.40.50.140">
    <property type="entry name" value="Nucleic acid-binding proteins"/>
    <property type="match status" value="1"/>
</dbReference>
<dbReference type="InterPro" id="IPR022572">
    <property type="entry name" value="DNA_rep/recomb_RecO_N"/>
</dbReference>
<dbReference type="SUPFAM" id="SSF57863">
    <property type="entry name" value="ArfGap/RecO-like zinc finger"/>
    <property type="match status" value="1"/>
</dbReference>
<evidence type="ECO:0000256" key="5">
    <source>
        <dbReference type="ARBA" id="ARBA00023204"/>
    </source>
</evidence>